<gene>
    <name evidence="2" type="ORF">DFR34_10729</name>
</gene>
<dbReference type="Proteomes" id="UP000247555">
    <property type="component" value="Unassembled WGS sequence"/>
</dbReference>
<comment type="caution">
    <text evidence="2">The sequence shown here is derived from an EMBL/GenBank/DDBJ whole genome shotgun (WGS) entry which is preliminary data.</text>
</comment>
<sequence>MSRSHLSPLARHLWWIVLAKLCVLCALWWVFIRPERVSVDDAHMAGRLAAPPVAVSTKGSTHEH</sequence>
<proteinExistence type="predicted"/>
<keyword evidence="1" id="KW-0812">Transmembrane</keyword>
<evidence type="ECO:0000313" key="2">
    <source>
        <dbReference type="EMBL" id="PXX79279.1"/>
    </source>
</evidence>
<dbReference type="InterPro" id="IPR054636">
    <property type="entry name" value="CydP"/>
</dbReference>
<dbReference type="EMBL" id="QJKI01000007">
    <property type="protein sequence ID" value="PXX79279.1"/>
    <property type="molecule type" value="Genomic_DNA"/>
</dbReference>
<dbReference type="OrthoDB" id="9157336at2"/>
<protein>
    <recommendedName>
        <fullName evidence="4">Transmembrane protein</fullName>
    </recommendedName>
</protein>
<evidence type="ECO:0000256" key="1">
    <source>
        <dbReference type="SAM" id="Phobius"/>
    </source>
</evidence>
<evidence type="ECO:0008006" key="4">
    <source>
        <dbReference type="Google" id="ProtNLM"/>
    </source>
</evidence>
<keyword evidence="3" id="KW-1185">Reference proteome</keyword>
<dbReference type="NCBIfam" id="NF045611">
    <property type="entry name" value="small_CydP"/>
    <property type="match status" value="1"/>
</dbReference>
<feature type="transmembrane region" description="Helical" evidence="1">
    <location>
        <begin position="12"/>
        <end position="31"/>
    </location>
</feature>
<evidence type="ECO:0000313" key="3">
    <source>
        <dbReference type="Proteomes" id="UP000247555"/>
    </source>
</evidence>
<accession>A0A318KNH5</accession>
<keyword evidence="1" id="KW-1133">Transmembrane helix</keyword>
<reference evidence="2 3" key="1">
    <citation type="submission" date="2018-05" db="EMBL/GenBank/DDBJ databases">
        <title>Genomic Encyclopedia of Type Strains, Phase IV (KMG-IV): sequencing the most valuable type-strain genomes for metagenomic binning, comparative biology and taxonomic classification.</title>
        <authorList>
            <person name="Goeker M."/>
        </authorList>
    </citation>
    <scope>NUCLEOTIDE SEQUENCE [LARGE SCALE GENOMIC DNA]</scope>
    <source>
        <strain evidence="2 3">DSM 29661</strain>
    </source>
</reference>
<name>A0A318KNH5_9NEIS</name>
<dbReference type="AlphaFoldDB" id="A0A318KNH5"/>
<keyword evidence="1" id="KW-0472">Membrane</keyword>
<organism evidence="2 3">
    <name type="scientific">Rivihabitans pingtungensis</name>
    <dbReference type="NCBI Taxonomy" id="1054498"/>
    <lineage>
        <taxon>Bacteria</taxon>
        <taxon>Pseudomonadati</taxon>
        <taxon>Pseudomonadota</taxon>
        <taxon>Betaproteobacteria</taxon>
        <taxon>Neisseriales</taxon>
        <taxon>Aquaspirillaceae</taxon>
        <taxon>Rivihabitans</taxon>
    </lineage>
</organism>
<dbReference type="RefSeq" id="WP_110390481.1">
    <property type="nucleotide sequence ID" value="NZ_DAIPEO010000427.1"/>
</dbReference>